<keyword evidence="1 2" id="KW-0732">Signal</keyword>
<dbReference type="EMBL" id="CP081864">
    <property type="protein sequence ID" value="QZN95193.1"/>
    <property type="molecule type" value="Genomic_DNA"/>
</dbReference>
<sequence length="602" mass="67723">MAAGRCALGCALVLTLMPVAQAAVPTVHGLALYDNPMLPADFDHFPYVNPRAPKGGTLVRSVQGSFDSTNPMIINGTAAAGLKALGSGLVYESLMVHSTDEPFTEYGLIASGIRLNPARRWIEFDIHSDARFSDGVPVTAADVKFSFELLRQQGLPLYRGYYADVLDVTLPNPSTVRFALAENNSRELPLILGQFPILPAHIWRGRDFTRPTLDIPIGSGPYRVTKVSPGSQIEYQRNPEYWGRDRPVNRGRYNPDRIIYDYYRDDSVALEAFLAGQVDYRLETSSSRWMNDYRGPAVARGDIQKITVKRGSPAPMQAWVMNLRNPMFQDKRVREALALAFDFDTVNRLFFYQLYQRTQSFFEDSDMGATGSPQGKELALLRTLGTKIPPAVIDNALPDNTVLHRYQRLDKAFHLLQQAGYQIKQQRLVDATGKAFTFELLLSDSGLQRLALPYVQNLARLGIQVRISVIDPAQYQIRLQQHRFDMIHDVFGQSNSPGNEQRYYWTSDYADVPESNNTPGIKNPAIDALVDALIRADTREDLLAATRALDRLLRFNAYVVPLYHAAGYNMALSRRLNRPVLQPRYGVDIESWWLTPSAGETR</sequence>
<dbReference type="PANTHER" id="PTHR30290">
    <property type="entry name" value="PERIPLASMIC BINDING COMPONENT OF ABC TRANSPORTER"/>
    <property type="match status" value="1"/>
</dbReference>
<protein>
    <submittedName>
        <fullName evidence="4">Extracellular solute-binding protein</fullName>
    </submittedName>
</protein>
<feature type="domain" description="Solute-binding protein family 5" evidence="3">
    <location>
        <begin position="113"/>
        <end position="508"/>
    </location>
</feature>
<name>A0ABX9AKA7_9ENTR</name>
<gene>
    <name evidence="4" type="ORF">K6K13_18525</name>
</gene>
<accession>A0ABX9AKA7</accession>
<evidence type="ECO:0000256" key="2">
    <source>
        <dbReference type="SAM" id="SignalP"/>
    </source>
</evidence>
<dbReference type="PANTHER" id="PTHR30290:SF64">
    <property type="entry name" value="ABC TRANSPORTER PERIPLASMIC BINDING PROTEIN"/>
    <property type="match status" value="1"/>
</dbReference>
<proteinExistence type="predicted"/>
<evidence type="ECO:0000256" key="1">
    <source>
        <dbReference type="ARBA" id="ARBA00022729"/>
    </source>
</evidence>
<reference evidence="4 5" key="1">
    <citation type="submission" date="2021-08" db="EMBL/GenBank/DDBJ databases">
        <title>Culture and genomic analysis of Symbiopectobacterium purcellii sp. nov. gen. nov., isolated from the leafhopper Empoasca decipiens.</title>
        <authorList>
            <person name="Nadal-Jimenez P."/>
            <person name="Siozios S."/>
            <person name="Halliday N."/>
            <person name="Camara M."/>
            <person name="Hurst G.D.D."/>
        </authorList>
    </citation>
    <scope>NUCLEOTIDE SEQUENCE [LARGE SCALE GENOMIC DNA]</scope>
    <source>
        <strain evidence="4 5">SyEd1</strain>
    </source>
</reference>
<dbReference type="Gene3D" id="3.10.105.10">
    <property type="entry name" value="Dipeptide-binding Protein, Domain 3"/>
    <property type="match status" value="1"/>
</dbReference>
<dbReference type="Gene3D" id="3.40.190.10">
    <property type="entry name" value="Periplasmic binding protein-like II"/>
    <property type="match status" value="1"/>
</dbReference>
<dbReference type="Pfam" id="PF00496">
    <property type="entry name" value="SBP_bac_5"/>
    <property type="match status" value="1"/>
</dbReference>
<dbReference type="InterPro" id="IPR000914">
    <property type="entry name" value="SBP_5_dom"/>
</dbReference>
<evidence type="ECO:0000313" key="5">
    <source>
        <dbReference type="Proteomes" id="UP000825886"/>
    </source>
</evidence>
<dbReference type="CDD" id="cd08497">
    <property type="entry name" value="MbnE-like"/>
    <property type="match status" value="1"/>
</dbReference>
<keyword evidence="5" id="KW-1185">Reference proteome</keyword>
<dbReference type="InterPro" id="IPR030678">
    <property type="entry name" value="Peptide/Ni-bd"/>
</dbReference>
<dbReference type="InterPro" id="IPR039424">
    <property type="entry name" value="SBP_5"/>
</dbReference>
<evidence type="ECO:0000313" key="4">
    <source>
        <dbReference type="EMBL" id="QZN95193.1"/>
    </source>
</evidence>
<dbReference type="Proteomes" id="UP000825886">
    <property type="component" value="Chromosome"/>
</dbReference>
<dbReference type="RefSeq" id="WP_222158300.1">
    <property type="nucleotide sequence ID" value="NZ_CP081864.1"/>
</dbReference>
<evidence type="ECO:0000259" key="3">
    <source>
        <dbReference type="Pfam" id="PF00496"/>
    </source>
</evidence>
<organism evidence="4 5">
    <name type="scientific">Symbiopectobacterium purcellii</name>
    <dbReference type="NCBI Taxonomy" id="2871826"/>
    <lineage>
        <taxon>Bacteria</taxon>
        <taxon>Pseudomonadati</taxon>
        <taxon>Pseudomonadota</taxon>
        <taxon>Gammaproteobacteria</taxon>
        <taxon>Enterobacterales</taxon>
        <taxon>Enterobacteriaceae</taxon>
    </lineage>
</organism>
<feature type="chain" id="PRO_5047310408" evidence="2">
    <location>
        <begin position="23"/>
        <end position="602"/>
    </location>
</feature>
<feature type="signal peptide" evidence="2">
    <location>
        <begin position="1"/>
        <end position="22"/>
    </location>
</feature>
<dbReference type="SUPFAM" id="SSF53850">
    <property type="entry name" value="Periplasmic binding protein-like II"/>
    <property type="match status" value="1"/>
</dbReference>
<dbReference type="PIRSF" id="PIRSF002741">
    <property type="entry name" value="MppA"/>
    <property type="match status" value="1"/>
</dbReference>